<dbReference type="PANTHER" id="PTHR30181:SF2">
    <property type="entry name" value="PTS SYSTEM MANNITOL-SPECIFIC EIICBA COMPONENT"/>
    <property type="match status" value="1"/>
</dbReference>
<accession>A0A926NLX3</accession>
<keyword evidence="4" id="KW-0597">Phosphoprotein</keyword>
<keyword evidence="8" id="KW-0418">Kinase</keyword>
<dbReference type="PROSITE" id="PS00372">
    <property type="entry name" value="PTS_EIIA_TYPE_2_HIS"/>
    <property type="match status" value="1"/>
</dbReference>
<dbReference type="SUPFAM" id="SSF55804">
    <property type="entry name" value="Phoshotransferase/anion transport protein"/>
    <property type="match status" value="1"/>
</dbReference>
<dbReference type="InterPro" id="IPR016152">
    <property type="entry name" value="PTrfase/Anion_transptr"/>
</dbReference>
<protein>
    <recommendedName>
        <fullName evidence="2">Mannitol-specific phosphotransferase enzyme IIA component</fullName>
    </recommendedName>
    <alternativeName>
        <fullName evidence="10">EIIA</fullName>
    </alternativeName>
    <alternativeName>
        <fullName evidence="11">EIII</fullName>
    </alternativeName>
    <alternativeName>
        <fullName evidence="9">PTS system mannitol-specific EIIA component</fullName>
    </alternativeName>
</protein>
<feature type="domain" description="PTS EIIA type-2" evidence="12">
    <location>
        <begin position="3"/>
        <end position="143"/>
    </location>
</feature>
<evidence type="ECO:0000256" key="4">
    <source>
        <dbReference type="ARBA" id="ARBA00022553"/>
    </source>
</evidence>
<organism evidence="13 14">
    <name type="scientific">Metabacillus arenae</name>
    <dbReference type="NCBI Taxonomy" id="2771434"/>
    <lineage>
        <taxon>Bacteria</taxon>
        <taxon>Bacillati</taxon>
        <taxon>Bacillota</taxon>
        <taxon>Bacilli</taxon>
        <taxon>Bacillales</taxon>
        <taxon>Bacillaceae</taxon>
        <taxon>Metabacillus</taxon>
    </lineage>
</organism>
<evidence type="ECO:0000313" key="14">
    <source>
        <dbReference type="Proteomes" id="UP000626844"/>
    </source>
</evidence>
<dbReference type="GO" id="GO:0009401">
    <property type="term" value="P:phosphoenolpyruvate-dependent sugar phosphotransferase system"/>
    <property type="evidence" value="ECO:0007669"/>
    <property type="project" value="UniProtKB-KW"/>
</dbReference>
<dbReference type="RefSeq" id="WP_191161784.1">
    <property type="nucleotide sequence ID" value="NZ_JACXAI010000041.1"/>
</dbReference>
<dbReference type="GO" id="GO:0016301">
    <property type="term" value="F:kinase activity"/>
    <property type="evidence" value="ECO:0007669"/>
    <property type="project" value="UniProtKB-KW"/>
</dbReference>
<keyword evidence="3" id="KW-0813">Transport</keyword>
<evidence type="ECO:0000256" key="10">
    <source>
        <dbReference type="ARBA" id="ARBA00030956"/>
    </source>
</evidence>
<evidence type="ECO:0000256" key="9">
    <source>
        <dbReference type="ARBA" id="ARBA00029908"/>
    </source>
</evidence>
<dbReference type="InterPro" id="IPR050893">
    <property type="entry name" value="Sugar_PTS"/>
</dbReference>
<dbReference type="GO" id="GO:0090563">
    <property type="term" value="F:protein-phosphocysteine-sugar phosphotransferase activity"/>
    <property type="evidence" value="ECO:0007669"/>
    <property type="project" value="TreeGrafter"/>
</dbReference>
<evidence type="ECO:0000256" key="3">
    <source>
        <dbReference type="ARBA" id="ARBA00022448"/>
    </source>
</evidence>
<dbReference type="PANTHER" id="PTHR30181">
    <property type="entry name" value="MANNITOL PERMEASE IIC COMPONENT"/>
    <property type="match status" value="1"/>
</dbReference>
<dbReference type="Pfam" id="PF00359">
    <property type="entry name" value="PTS_EIIA_2"/>
    <property type="match status" value="1"/>
</dbReference>
<dbReference type="Proteomes" id="UP000626844">
    <property type="component" value="Unassembled WGS sequence"/>
</dbReference>
<evidence type="ECO:0000256" key="1">
    <source>
        <dbReference type="ARBA" id="ARBA00002434"/>
    </source>
</evidence>
<evidence type="ECO:0000256" key="2">
    <source>
        <dbReference type="ARBA" id="ARBA00014783"/>
    </source>
</evidence>
<dbReference type="PROSITE" id="PS51094">
    <property type="entry name" value="PTS_EIIA_TYPE_2"/>
    <property type="match status" value="1"/>
</dbReference>
<evidence type="ECO:0000256" key="6">
    <source>
        <dbReference type="ARBA" id="ARBA00022679"/>
    </source>
</evidence>
<keyword evidence="14" id="KW-1185">Reference proteome</keyword>
<dbReference type="InterPro" id="IPR002178">
    <property type="entry name" value="PTS_EIIA_type-2_dom"/>
</dbReference>
<dbReference type="GO" id="GO:0005886">
    <property type="term" value="C:plasma membrane"/>
    <property type="evidence" value="ECO:0007669"/>
    <property type="project" value="TreeGrafter"/>
</dbReference>
<proteinExistence type="predicted"/>
<evidence type="ECO:0000256" key="7">
    <source>
        <dbReference type="ARBA" id="ARBA00022683"/>
    </source>
</evidence>
<keyword evidence="6" id="KW-0808">Transferase</keyword>
<sequence length="145" mass="15894">MKSILTEENILLNQTVNTKEEAIKLTGSVLVQNGYVNENYIEKMLEREEVSTTYMGNGVAIPHGTEEGKKEVQASGISIIQVPNGVEFGSGEPARILFGIAGKNDEHLELLSKIAILCSDEENVARLVAAETKEELMALFEEEVN</sequence>
<evidence type="ECO:0000256" key="11">
    <source>
        <dbReference type="ARBA" id="ARBA00030962"/>
    </source>
</evidence>
<dbReference type="AlphaFoldDB" id="A0A926NLX3"/>
<comment type="function">
    <text evidence="1">The phosphoenolpyruvate-dependent sugar phosphotransferase system (sugar PTS), a major carbohydrate active transport system, catalyzes the phosphorylation of incoming sugar substrates concomitantly with their translocation across the cell membrane. The enzyme II CmtAB PTS system is involved in D-mannitol transport.</text>
</comment>
<gene>
    <name evidence="13" type="ORF">IC621_22740</name>
</gene>
<reference evidence="13" key="1">
    <citation type="submission" date="2020-09" db="EMBL/GenBank/DDBJ databases">
        <title>A novel bacterium of genus Bacillus, isolated from South China Sea.</title>
        <authorList>
            <person name="Huang H."/>
            <person name="Mo K."/>
            <person name="Hu Y."/>
        </authorList>
    </citation>
    <scope>NUCLEOTIDE SEQUENCE</scope>
    <source>
        <strain evidence="13">IB182487</strain>
    </source>
</reference>
<keyword evidence="5 13" id="KW-0762">Sugar transport</keyword>
<evidence type="ECO:0000259" key="12">
    <source>
        <dbReference type="PROSITE" id="PS51094"/>
    </source>
</evidence>
<evidence type="ECO:0000313" key="13">
    <source>
        <dbReference type="EMBL" id="MBD1383023.1"/>
    </source>
</evidence>
<dbReference type="Gene3D" id="3.40.930.10">
    <property type="entry name" value="Mannitol-specific EII, Chain A"/>
    <property type="match status" value="1"/>
</dbReference>
<evidence type="ECO:0000256" key="8">
    <source>
        <dbReference type="ARBA" id="ARBA00022777"/>
    </source>
</evidence>
<dbReference type="EMBL" id="JACXAI010000041">
    <property type="protein sequence ID" value="MBD1383023.1"/>
    <property type="molecule type" value="Genomic_DNA"/>
</dbReference>
<keyword evidence="7" id="KW-0598">Phosphotransferase system</keyword>
<dbReference type="CDD" id="cd00211">
    <property type="entry name" value="PTS_IIA_fru"/>
    <property type="match status" value="1"/>
</dbReference>
<name>A0A926NLX3_9BACI</name>
<comment type="caution">
    <text evidence="13">The sequence shown here is derived from an EMBL/GenBank/DDBJ whole genome shotgun (WGS) entry which is preliminary data.</text>
</comment>
<evidence type="ECO:0000256" key="5">
    <source>
        <dbReference type="ARBA" id="ARBA00022597"/>
    </source>
</evidence>